<accession>A0ABP7RXD9</accession>
<keyword evidence="4" id="KW-1185">Reference proteome</keyword>
<gene>
    <name evidence="3" type="ORF">GCM10022279_29390</name>
</gene>
<dbReference type="InterPro" id="IPR038162">
    <property type="entry name" value="SoxY_sf"/>
</dbReference>
<comment type="caution">
    <text evidence="3">The sequence shown here is derived from an EMBL/GenBank/DDBJ whole genome shotgun (WGS) entry which is preliminary data.</text>
</comment>
<evidence type="ECO:0000256" key="1">
    <source>
        <dbReference type="SAM" id="MobiDB-lite"/>
    </source>
</evidence>
<dbReference type="Pfam" id="PF13501">
    <property type="entry name" value="SoxY"/>
    <property type="match status" value="1"/>
</dbReference>
<sequence length="256" mass="27864">MLAGALYGLAPLHAAQSAGAGDPLNSPQWPTLQQEYLGGAPVRFTDAVRLRTPAFAEDPLNVPVQVDARALADETDSPIRRIVVLADRNPIRQVLGFEPLRALPVLAFRMRLEQASPVRALVQTHDGQWHGGGAMIQAAGGGCTVPGASRADGSWKDTLGQVQARVFPNLIEGSRRLRLRVMHPMDTGLVDGIPAFHLEQLELVDSGDQPWWRLTLHEPVSENPLLTLELPSEVPPAFRLRGQDNNGNRVDAEVRT</sequence>
<protein>
    <recommendedName>
        <fullName evidence="2">Ig-like SoxY domain-containing protein</fullName>
    </recommendedName>
</protein>
<evidence type="ECO:0000313" key="3">
    <source>
        <dbReference type="EMBL" id="GAA4003596.1"/>
    </source>
</evidence>
<dbReference type="SUPFAM" id="SSF81296">
    <property type="entry name" value="E set domains"/>
    <property type="match status" value="1"/>
</dbReference>
<dbReference type="InterPro" id="IPR013783">
    <property type="entry name" value="Ig-like_fold"/>
</dbReference>
<organism evidence="3 4">
    <name type="scientific">Comamonas faecalis</name>
    <dbReference type="NCBI Taxonomy" id="1387849"/>
    <lineage>
        <taxon>Bacteria</taxon>
        <taxon>Pseudomonadati</taxon>
        <taxon>Pseudomonadota</taxon>
        <taxon>Betaproteobacteria</taxon>
        <taxon>Burkholderiales</taxon>
        <taxon>Comamonadaceae</taxon>
        <taxon>Comamonas</taxon>
    </lineage>
</organism>
<proteinExistence type="predicted"/>
<evidence type="ECO:0000313" key="4">
    <source>
        <dbReference type="Proteomes" id="UP001501627"/>
    </source>
</evidence>
<reference evidence="4" key="1">
    <citation type="journal article" date="2019" name="Int. J. Syst. Evol. Microbiol.">
        <title>The Global Catalogue of Microorganisms (GCM) 10K type strain sequencing project: providing services to taxonomists for standard genome sequencing and annotation.</title>
        <authorList>
            <consortium name="The Broad Institute Genomics Platform"/>
            <consortium name="The Broad Institute Genome Sequencing Center for Infectious Disease"/>
            <person name="Wu L."/>
            <person name="Ma J."/>
        </authorList>
    </citation>
    <scope>NUCLEOTIDE SEQUENCE [LARGE SCALE GENOMIC DNA]</scope>
    <source>
        <strain evidence="4">JCM 17561</strain>
    </source>
</reference>
<feature type="region of interest" description="Disordered" evidence="1">
    <location>
        <begin position="237"/>
        <end position="256"/>
    </location>
</feature>
<dbReference type="Proteomes" id="UP001501627">
    <property type="component" value="Unassembled WGS sequence"/>
</dbReference>
<dbReference type="InterPro" id="IPR032711">
    <property type="entry name" value="SoxY"/>
</dbReference>
<dbReference type="Gene3D" id="2.60.40.10">
    <property type="entry name" value="Immunoglobulins"/>
    <property type="match status" value="1"/>
</dbReference>
<dbReference type="InterPro" id="IPR030831">
    <property type="entry name" value="Fuse-rel_SoxYZ"/>
</dbReference>
<dbReference type="NCBIfam" id="TIGR04557">
    <property type="entry name" value="fuse_rel_SoxYZ"/>
    <property type="match status" value="1"/>
</dbReference>
<evidence type="ECO:0000259" key="2">
    <source>
        <dbReference type="Pfam" id="PF13501"/>
    </source>
</evidence>
<dbReference type="EMBL" id="BAABBP010000035">
    <property type="protein sequence ID" value="GAA4003596.1"/>
    <property type="molecule type" value="Genomic_DNA"/>
</dbReference>
<dbReference type="Gene3D" id="2.60.40.2470">
    <property type="entry name" value="SoxY domain"/>
    <property type="match status" value="1"/>
</dbReference>
<dbReference type="InterPro" id="IPR014756">
    <property type="entry name" value="Ig_E-set"/>
</dbReference>
<name>A0ABP7RXD9_9BURK</name>
<feature type="domain" description="Ig-like SoxY" evidence="2">
    <location>
        <begin position="34"/>
        <end position="143"/>
    </location>
</feature>